<dbReference type="PANTHER" id="PTHR11076">
    <property type="entry name" value="DNA REPAIR POLYMERASE UMUC / TRANSFERASE FAMILY MEMBER"/>
    <property type="match status" value="1"/>
</dbReference>
<gene>
    <name evidence="3" type="ORF">A245_29985</name>
</gene>
<dbReference type="EMBL" id="AOKF01002542">
    <property type="protein sequence ID" value="EPN48511.1"/>
    <property type="molecule type" value="Genomic_DNA"/>
</dbReference>
<dbReference type="InterPro" id="IPR043128">
    <property type="entry name" value="Rev_trsase/Diguanyl_cyclase"/>
</dbReference>
<sequence length="271" mass="29851">MEKHEAVFALIDCNCFYASCERVFRPDLEKTPIVVLSNNDGCVIARSYDAKPFVKMGAPYFQIKEVLRRHGIKVFSSNYALYGDMSERVMSIIESMVPASEVYSIDEAFADLTGVPGDLTAFGRRIRANILKCTGIPVGVGIGPTKTLAKLANHTAKRLLSHTGGVVDICDLHNRNWVLRNTAVSEVWGVGKKMNAHLEAMNIRTAMDLATADPRTLRDRFSVVIEKTARELAGTSCLELGEAAPPKQEICCSRMFGKRLTTIQPIKEAVA</sequence>
<dbReference type="InterPro" id="IPR043502">
    <property type="entry name" value="DNA/RNA_pol_sf"/>
</dbReference>
<dbReference type="PANTHER" id="PTHR11076:SF34">
    <property type="entry name" value="PROTEIN UMUC"/>
    <property type="match status" value="1"/>
</dbReference>
<dbReference type="InterPro" id="IPR001126">
    <property type="entry name" value="UmuC"/>
</dbReference>
<dbReference type="GO" id="GO:0042276">
    <property type="term" value="P:error-prone translesion synthesis"/>
    <property type="evidence" value="ECO:0007669"/>
    <property type="project" value="TreeGrafter"/>
</dbReference>
<dbReference type="SUPFAM" id="SSF56672">
    <property type="entry name" value="DNA/RNA polymerases"/>
    <property type="match status" value="1"/>
</dbReference>
<dbReference type="GO" id="GO:0005829">
    <property type="term" value="C:cytosol"/>
    <property type="evidence" value="ECO:0007669"/>
    <property type="project" value="TreeGrafter"/>
</dbReference>
<dbReference type="Gene3D" id="1.10.150.20">
    <property type="entry name" value="5' to 3' exonuclease, C-terminal subdomain"/>
    <property type="match status" value="1"/>
</dbReference>
<dbReference type="AlphaFoldDB" id="A0A656JRL5"/>
<feature type="non-terminal residue" evidence="3">
    <location>
        <position position="271"/>
    </location>
</feature>
<dbReference type="CDD" id="cd01700">
    <property type="entry name" value="PolY_Pol_V_umuC"/>
    <property type="match status" value="1"/>
</dbReference>
<comment type="caution">
    <text evidence="3">The sequence shown here is derived from an EMBL/GenBank/DDBJ whole genome shotgun (WGS) entry which is preliminary data.</text>
</comment>
<keyword evidence="3" id="KW-0808">Transferase</keyword>
<evidence type="ECO:0000313" key="3">
    <source>
        <dbReference type="EMBL" id="EPN48511.1"/>
    </source>
</evidence>
<name>A0A656JRL5_PSESF</name>
<evidence type="ECO:0000313" key="4">
    <source>
        <dbReference type="Proteomes" id="UP000018849"/>
    </source>
</evidence>
<evidence type="ECO:0000259" key="2">
    <source>
        <dbReference type="PROSITE" id="PS50173"/>
    </source>
</evidence>
<reference evidence="3 4" key="1">
    <citation type="journal article" date="2013" name="PLoS Pathog.">
        <title>Genomic analysis of the Kiwifruit pathogen Pseudomonas syringae pv. actinidiae provides insight into the origins of an emergent plant disease.</title>
        <authorList>
            <person name="McCann H.C."/>
            <person name="Rikkerink E.H."/>
            <person name="Bertels F."/>
            <person name="Fiers M."/>
            <person name="Lu A."/>
            <person name="Rees-George J."/>
            <person name="Andersen M.T."/>
            <person name="Gleave A.P."/>
            <person name="Haubold B."/>
            <person name="Wohlers M.W."/>
            <person name="Guttman D.S."/>
            <person name="Wang P.W."/>
            <person name="Straub C."/>
            <person name="Vanneste J.L."/>
            <person name="Rainey P.B."/>
            <person name="Templeton M.D."/>
        </authorList>
    </citation>
    <scope>NUCLEOTIDE SEQUENCE [LARGE SCALE GENOMIC DNA]</scope>
    <source>
        <strain evidence="3 4">ICMP 19096</strain>
    </source>
</reference>
<dbReference type="PROSITE" id="PS50173">
    <property type="entry name" value="UMUC"/>
    <property type="match status" value="1"/>
</dbReference>
<comment type="similarity">
    <text evidence="1">Belongs to the DNA polymerase type-Y family.</text>
</comment>
<dbReference type="InterPro" id="IPR050116">
    <property type="entry name" value="DNA_polymerase-Y"/>
</dbReference>
<dbReference type="Gene3D" id="3.30.70.270">
    <property type="match status" value="1"/>
</dbReference>
<dbReference type="GO" id="GO:0009432">
    <property type="term" value="P:SOS response"/>
    <property type="evidence" value="ECO:0007669"/>
    <property type="project" value="TreeGrafter"/>
</dbReference>
<proteinExistence type="inferred from homology"/>
<keyword evidence="3" id="KW-0548">Nucleotidyltransferase</keyword>
<dbReference type="Proteomes" id="UP000018849">
    <property type="component" value="Unassembled WGS sequence"/>
</dbReference>
<dbReference type="GO" id="GO:0006281">
    <property type="term" value="P:DNA repair"/>
    <property type="evidence" value="ECO:0007669"/>
    <property type="project" value="InterPro"/>
</dbReference>
<feature type="domain" description="UmuC" evidence="2">
    <location>
        <begin position="8"/>
        <end position="191"/>
    </location>
</feature>
<organism evidence="3 4">
    <name type="scientific">Pseudomonas syringae pv. actinidiae ICMP 19096</name>
    <dbReference type="NCBI Taxonomy" id="1194405"/>
    <lineage>
        <taxon>Bacteria</taxon>
        <taxon>Pseudomonadati</taxon>
        <taxon>Pseudomonadota</taxon>
        <taxon>Gammaproteobacteria</taxon>
        <taxon>Pseudomonadales</taxon>
        <taxon>Pseudomonadaceae</taxon>
        <taxon>Pseudomonas</taxon>
        <taxon>Pseudomonas syringae</taxon>
    </lineage>
</organism>
<dbReference type="Gene3D" id="3.40.1170.60">
    <property type="match status" value="1"/>
</dbReference>
<protein>
    <submittedName>
        <fullName evidence="3">DNA-directed DNA polymerase</fullName>
    </submittedName>
</protein>
<dbReference type="Pfam" id="PF00817">
    <property type="entry name" value="IMS"/>
    <property type="match status" value="1"/>
</dbReference>
<keyword evidence="3" id="KW-0239">DNA-directed DNA polymerase</keyword>
<evidence type="ECO:0000256" key="1">
    <source>
        <dbReference type="ARBA" id="ARBA00010945"/>
    </source>
</evidence>
<dbReference type="GO" id="GO:0003887">
    <property type="term" value="F:DNA-directed DNA polymerase activity"/>
    <property type="evidence" value="ECO:0007669"/>
    <property type="project" value="UniProtKB-KW"/>
</dbReference>
<accession>A0A656JRL5</accession>